<name>A0A0A9WC61_LYGHE</name>
<dbReference type="Gene3D" id="3.60.10.10">
    <property type="entry name" value="Endonuclease/exonuclease/phosphatase"/>
    <property type="match status" value="1"/>
</dbReference>
<dbReference type="SUPFAM" id="SSF56219">
    <property type="entry name" value="DNase I-like"/>
    <property type="match status" value="1"/>
</dbReference>
<dbReference type="AlphaFoldDB" id="A0A0A9WC61"/>
<dbReference type="InterPro" id="IPR036691">
    <property type="entry name" value="Endo/exonu/phosph_ase_sf"/>
</dbReference>
<organism evidence="1">
    <name type="scientific">Lygus hesperus</name>
    <name type="common">Western plant bug</name>
    <dbReference type="NCBI Taxonomy" id="30085"/>
    <lineage>
        <taxon>Eukaryota</taxon>
        <taxon>Metazoa</taxon>
        <taxon>Ecdysozoa</taxon>
        <taxon>Arthropoda</taxon>
        <taxon>Hexapoda</taxon>
        <taxon>Insecta</taxon>
        <taxon>Pterygota</taxon>
        <taxon>Neoptera</taxon>
        <taxon>Paraneoptera</taxon>
        <taxon>Hemiptera</taxon>
        <taxon>Heteroptera</taxon>
        <taxon>Panheteroptera</taxon>
        <taxon>Cimicomorpha</taxon>
        <taxon>Miridae</taxon>
        <taxon>Mirini</taxon>
        <taxon>Lygus</taxon>
    </lineage>
</organism>
<sequence>MPLNQLDFDISGYRIISLTETWCERDIDSLPRPFDVYSCYCTNATRGATRGRASGGILVLVHRSIRVDKVLFKANWAIFLLITVNSLRLVWCTLYRREKVNFEEFLEEWDNVYEQIITGCGDLPIIVGGDQNARIGLHNNFLDEILGGERLHPERTSLDSFSDSKGVRWAGSLESKSLIVLNGRTFSDSPAQYTFVGAMGKSVIDLVWVGEKAIDLINDLVVLPQGA</sequence>
<feature type="non-terminal residue" evidence="1">
    <location>
        <position position="227"/>
    </location>
</feature>
<accession>A0A0A9WC61</accession>
<gene>
    <name evidence="1" type="primary">mutM_3</name>
    <name evidence="1" type="ORF">CM83_14066</name>
</gene>
<dbReference type="EMBL" id="GBHO01041154">
    <property type="protein sequence ID" value="JAG02450.1"/>
    <property type="molecule type" value="Transcribed_RNA"/>
</dbReference>
<reference evidence="1" key="2">
    <citation type="submission" date="2014-07" db="EMBL/GenBank/DDBJ databases">
        <authorList>
            <person name="Hull J."/>
        </authorList>
    </citation>
    <scope>NUCLEOTIDE SEQUENCE</scope>
</reference>
<reference evidence="1" key="1">
    <citation type="journal article" date="2014" name="PLoS ONE">
        <title>Transcriptome-Based Identification of ABC Transporters in the Western Tarnished Plant Bug Lygus hesperus.</title>
        <authorList>
            <person name="Hull J.J."/>
            <person name="Chaney K."/>
            <person name="Geib S.M."/>
            <person name="Fabrick J.A."/>
            <person name="Brent C.S."/>
            <person name="Walsh D."/>
            <person name="Lavine L.C."/>
        </authorList>
    </citation>
    <scope>NUCLEOTIDE SEQUENCE</scope>
</reference>
<evidence type="ECO:0000313" key="1">
    <source>
        <dbReference type="EMBL" id="JAG02450.1"/>
    </source>
</evidence>
<protein>
    <submittedName>
        <fullName evidence="1">Formamidopyrimidine-DNA glycosylase</fullName>
    </submittedName>
</protein>
<proteinExistence type="predicted"/>